<evidence type="ECO:0000313" key="3">
    <source>
        <dbReference type="Proteomes" id="UP000268014"/>
    </source>
</evidence>
<evidence type="ECO:0000313" key="4">
    <source>
        <dbReference type="WBParaSite" id="HPLM_0001092701-mRNA-1"/>
    </source>
</evidence>
<dbReference type="OrthoDB" id="5845844at2759"/>
<protein>
    <submittedName>
        <fullName evidence="4">DUF4097 domain-containing protein</fullName>
    </submittedName>
</protein>
<accession>A0A0N4WIW8</accession>
<gene>
    <name evidence="2" type="ORF">HPLM_LOCUS10919</name>
</gene>
<feature type="signal peptide" evidence="1">
    <location>
        <begin position="1"/>
        <end position="19"/>
    </location>
</feature>
<keyword evidence="3" id="KW-1185">Reference proteome</keyword>
<dbReference type="EMBL" id="UZAF01017425">
    <property type="protein sequence ID" value="VDO41521.1"/>
    <property type="molecule type" value="Genomic_DNA"/>
</dbReference>
<dbReference type="AlphaFoldDB" id="A0A0N4WIW8"/>
<evidence type="ECO:0000313" key="2">
    <source>
        <dbReference type="EMBL" id="VDO41521.1"/>
    </source>
</evidence>
<dbReference type="Proteomes" id="UP000268014">
    <property type="component" value="Unassembled WGS sequence"/>
</dbReference>
<feature type="chain" id="PRO_5043123763" evidence="1">
    <location>
        <begin position="20"/>
        <end position="135"/>
    </location>
</feature>
<dbReference type="OMA" id="GWFNSGW"/>
<sequence length="135" mass="14514">MCKAILLALALLATTPVYTQDGWFNSGWLYNLTQQIEKNFKNAFQNAGASISTENGTTTVTAKIGGKQYTATFPEATKIFTSSSTIDINGQKSESFRLTVNDETYIYNTVNGTTTVTNGKGEPISGGGPFHIGSR</sequence>
<reference evidence="4" key="1">
    <citation type="submission" date="2017-02" db="UniProtKB">
        <authorList>
            <consortium name="WormBaseParasite"/>
        </authorList>
    </citation>
    <scope>IDENTIFICATION</scope>
</reference>
<dbReference type="WBParaSite" id="HPLM_0001092701-mRNA-1">
    <property type="protein sequence ID" value="HPLM_0001092701-mRNA-1"/>
    <property type="gene ID" value="HPLM_0001092701"/>
</dbReference>
<proteinExistence type="predicted"/>
<evidence type="ECO:0000256" key="1">
    <source>
        <dbReference type="SAM" id="SignalP"/>
    </source>
</evidence>
<name>A0A0N4WIW8_HAEPC</name>
<organism evidence="4">
    <name type="scientific">Haemonchus placei</name>
    <name type="common">Barber's pole worm</name>
    <dbReference type="NCBI Taxonomy" id="6290"/>
    <lineage>
        <taxon>Eukaryota</taxon>
        <taxon>Metazoa</taxon>
        <taxon>Ecdysozoa</taxon>
        <taxon>Nematoda</taxon>
        <taxon>Chromadorea</taxon>
        <taxon>Rhabditida</taxon>
        <taxon>Rhabditina</taxon>
        <taxon>Rhabditomorpha</taxon>
        <taxon>Strongyloidea</taxon>
        <taxon>Trichostrongylidae</taxon>
        <taxon>Haemonchus</taxon>
    </lineage>
</organism>
<reference evidence="2 3" key="2">
    <citation type="submission" date="2018-11" db="EMBL/GenBank/DDBJ databases">
        <authorList>
            <consortium name="Pathogen Informatics"/>
        </authorList>
    </citation>
    <scope>NUCLEOTIDE SEQUENCE [LARGE SCALE GENOMIC DNA]</scope>
    <source>
        <strain evidence="2 3">MHpl1</strain>
    </source>
</reference>
<keyword evidence="1" id="KW-0732">Signal</keyword>